<proteinExistence type="predicted"/>
<name>A0AAV8T8L4_9ROSI</name>
<feature type="region of interest" description="Disordered" evidence="1">
    <location>
        <begin position="1"/>
        <end position="22"/>
    </location>
</feature>
<dbReference type="EMBL" id="JAIWQS010000006">
    <property type="protein sequence ID" value="KAJ8762943.1"/>
    <property type="molecule type" value="Genomic_DNA"/>
</dbReference>
<reference evidence="2 3" key="1">
    <citation type="submission" date="2021-09" db="EMBL/GenBank/DDBJ databases">
        <title>Genomic insights and catalytic innovation underlie evolution of tropane alkaloids biosynthesis.</title>
        <authorList>
            <person name="Wang Y.-J."/>
            <person name="Tian T."/>
            <person name="Huang J.-P."/>
            <person name="Huang S.-X."/>
        </authorList>
    </citation>
    <scope>NUCLEOTIDE SEQUENCE [LARGE SCALE GENOMIC DNA]</scope>
    <source>
        <strain evidence="2">KIB-2018</strain>
        <tissue evidence="2">Leaf</tissue>
    </source>
</reference>
<accession>A0AAV8T8L4</accession>
<keyword evidence="3" id="KW-1185">Reference proteome</keyword>
<organism evidence="2 3">
    <name type="scientific">Erythroxylum novogranatense</name>
    <dbReference type="NCBI Taxonomy" id="1862640"/>
    <lineage>
        <taxon>Eukaryota</taxon>
        <taxon>Viridiplantae</taxon>
        <taxon>Streptophyta</taxon>
        <taxon>Embryophyta</taxon>
        <taxon>Tracheophyta</taxon>
        <taxon>Spermatophyta</taxon>
        <taxon>Magnoliopsida</taxon>
        <taxon>eudicotyledons</taxon>
        <taxon>Gunneridae</taxon>
        <taxon>Pentapetalae</taxon>
        <taxon>rosids</taxon>
        <taxon>fabids</taxon>
        <taxon>Malpighiales</taxon>
        <taxon>Erythroxylaceae</taxon>
        <taxon>Erythroxylum</taxon>
    </lineage>
</organism>
<dbReference type="PANTHER" id="PTHR34194">
    <property type="entry name" value="F14J8.16 PROTEIN"/>
    <property type="match status" value="1"/>
</dbReference>
<sequence>MKRKKNRASDMPPPVAVDVEDDDPRLARRLRRRSVALQSSKLHSQRNYGLSNCNVTLAEVAGVDYILLDDDDDDGGENHADLDFSQSLGECDQAPTKIPSVKFDQKDVDAEEGKFEDVGSRAKVGEIHKVASTSPISKFSHIDDENRGERTPNNRVSSEELDIDHGLFCSALDSIHNENGGGHTHNNEEEREEVDIDCGCFCNLVEVQKCGTSNTGSTGVVVTEIVEHSHTNKAVVTGGFVHDVALDDNVAYVPPFATCNAVPIETCFMQLAFSENVDDFIGSGVKKNIDMVAADEADHDDSHNDDAGDDMDPHYKMYIEKLRQNGDSYFLEAPTINGVMEIVGYEACNEQYESGTVENPKAMGTFQASKQTNDERDFQNCSRRFETLRQRRARKRRDKMGTRGVLVTENLVVEEKMKKFVLDPSSSELNDHVSNRSSARVLGSVNSKIENMDVVDETYRNFLNCVRQEGSYVVFAPKNGKEMILEKYEESSADSEVIVVDVDPFSDDAHTPFVTSKYILVESDECIENSIGKSCLRFRDGVMEILEKPFDEKEYQDLLNEATLKRKVVRDKELRSGPKQFQLPGPGKSYLDQHRDLAAIIDSSENDKPKVLNLLRGFFYWLQRVAHNGVFKPWLDFSCLEVLPQ</sequence>
<evidence type="ECO:0000256" key="1">
    <source>
        <dbReference type="SAM" id="MobiDB-lite"/>
    </source>
</evidence>
<dbReference type="Proteomes" id="UP001159364">
    <property type="component" value="Linkage Group LG06"/>
</dbReference>
<comment type="caution">
    <text evidence="2">The sequence shown here is derived from an EMBL/GenBank/DDBJ whole genome shotgun (WGS) entry which is preliminary data.</text>
</comment>
<dbReference type="AlphaFoldDB" id="A0AAV8T8L4"/>
<gene>
    <name evidence="2" type="ORF">K2173_023072</name>
</gene>
<evidence type="ECO:0000313" key="3">
    <source>
        <dbReference type="Proteomes" id="UP001159364"/>
    </source>
</evidence>
<protein>
    <submittedName>
        <fullName evidence="2">Uncharacterized protein</fullName>
    </submittedName>
</protein>
<dbReference type="PANTHER" id="PTHR34194:SF2">
    <property type="entry name" value="F14J8.16 PROTEIN"/>
    <property type="match status" value="1"/>
</dbReference>
<evidence type="ECO:0000313" key="2">
    <source>
        <dbReference type="EMBL" id="KAJ8762943.1"/>
    </source>
</evidence>